<dbReference type="InterPro" id="IPR001046">
    <property type="entry name" value="NRAMP_fam"/>
</dbReference>
<dbReference type="RefSeq" id="WP_246121221.1">
    <property type="nucleotide sequence ID" value="NZ_VIWO01000008.1"/>
</dbReference>
<feature type="transmembrane region" description="Helical" evidence="7">
    <location>
        <begin position="408"/>
        <end position="430"/>
    </location>
</feature>
<evidence type="ECO:0000256" key="4">
    <source>
        <dbReference type="ARBA" id="ARBA00022847"/>
    </source>
</evidence>
<keyword evidence="6 7" id="KW-0472">Membrane</keyword>
<dbReference type="PANTHER" id="PTHR11706">
    <property type="entry name" value="SOLUTE CARRIER PROTEIN FAMILY 11 MEMBER"/>
    <property type="match status" value="1"/>
</dbReference>
<comment type="caution">
    <text evidence="8">The sequence shown here is derived from an EMBL/GenBank/DDBJ whole genome shotgun (WGS) entry which is preliminary data.</text>
</comment>
<dbReference type="GO" id="GO:0005886">
    <property type="term" value="C:plasma membrane"/>
    <property type="evidence" value="ECO:0007669"/>
    <property type="project" value="TreeGrafter"/>
</dbReference>
<feature type="transmembrane region" description="Helical" evidence="7">
    <location>
        <begin position="158"/>
        <end position="178"/>
    </location>
</feature>
<feature type="transmembrane region" description="Helical" evidence="7">
    <location>
        <begin position="126"/>
        <end position="146"/>
    </location>
</feature>
<dbReference type="AlphaFoldDB" id="A0A561PCB9"/>
<feature type="transmembrane region" description="Helical" evidence="7">
    <location>
        <begin position="373"/>
        <end position="396"/>
    </location>
</feature>
<dbReference type="GO" id="GO:0005384">
    <property type="term" value="F:manganese ion transmembrane transporter activity"/>
    <property type="evidence" value="ECO:0007669"/>
    <property type="project" value="TreeGrafter"/>
</dbReference>
<feature type="transmembrane region" description="Helical" evidence="7">
    <location>
        <begin position="95"/>
        <end position="114"/>
    </location>
</feature>
<dbReference type="GO" id="GO:0015293">
    <property type="term" value="F:symporter activity"/>
    <property type="evidence" value="ECO:0007669"/>
    <property type="project" value="UniProtKB-KW"/>
</dbReference>
<dbReference type="PANTHER" id="PTHR11706:SF33">
    <property type="entry name" value="NATURAL RESISTANCE-ASSOCIATED MACROPHAGE PROTEIN 2"/>
    <property type="match status" value="1"/>
</dbReference>
<evidence type="ECO:0000256" key="3">
    <source>
        <dbReference type="ARBA" id="ARBA00022692"/>
    </source>
</evidence>
<name>A0A561PCB9_9BACT</name>
<keyword evidence="4" id="KW-0769">Symport</keyword>
<accession>A0A561PCB9</accession>
<evidence type="ECO:0000313" key="9">
    <source>
        <dbReference type="Proteomes" id="UP000320811"/>
    </source>
</evidence>
<comment type="subcellular location">
    <subcellularLocation>
        <location evidence="1">Membrane</location>
        <topology evidence="1">Multi-pass membrane protein</topology>
    </subcellularLocation>
</comment>
<sequence>MKSLFDWYMRKKFADTGIGRFLKKLGPGVITGASDDDPSGIATYSQAGAQFGLATLWTALLSFPLMAAIQGMCARIGLVTSQGLTVTLKQYYPRPVLYLMLLVSFPAITLNVGADIQGMGAVCHMMVPAVPVWMFCVAITALMMFTIIRYSYQKIAMILKWLCVSLFLYLIVPFLLHLNWMDILKHTFIPDIHWNNDYLSIIVAILGTTISPYLFFWQTTMEAEEQEHSGNGKKRAQGIWVDKRMLKDMRTDVNAGMLFSNIVMFFIILTTGSVLFSAGINQVETVDQAAKALEPLVGKLASLMFTLGVLGTGLLAIPVLTGSQSYMLAETLGWEEGLDKTFAEAKSFYISIIISLLVGLSLDFLGVNPIKALLYTAIVYGLTAPVMIAMIMHIGNNKKIMKEYTNSWFSNLLGALTLILMTAAAAALIYSLF</sequence>
<dbReference type="GO" id="GO:0015086">
    <property type="term" value="F:cadmium ion transmembrane transporter activity"/>
    <property type="evidence" value="ECO:0007669"/>
    <property type="project" value="TreeGrafter"/>
</dbReference>
<keyword evidence="3 7" id="KW-0812">Transmembrane</keyword>
<organism evidence="8 9">
    <name type="scientific">Chitinophaga polysaccharea</name>
    <dbReference type="NCBI Taxonomy" id="1293035"/>
    <lineage>
        <taxon>Bacteria</taxon>
        <taxon>Pseudomonadati</taxon>
        <taxon>Bacteroidota</taxon>
        <taxon>Chitinophagia</taxon>
        <taxon>Chitinophagales</taxon>
        <taxon>Chitinophagaceae</taxon>
        <taxon>Chitinophaga</taxon>
    </lineage>
</organism>
<dbReference type="Proteomes" id="UP000320811">
    <property type="component" value="Unassembled WGS sequence"/>
</dbReference>
<evidence type="ECO:0000313" key="8">
    <source>
        <dbReference type="EMBL" id="TWF35748.1"/>
    </source>
</evidence>
<evidence type="ECO:0000256" key="7">
    <source>
        <dbReference type="SAM" id="Phobius"/>
    </source>
</evidence>
<feature type="transmembrane region" description="Helical" evidence="7">
    <location>
        <begin position="300"/>
        <end position="320"/>
    </location>
</feature>
<feature type="transmembrane region" description="Helical" evidence="7">
    <location>
        <begin position="348"/>
        <end position="367"/>
    </location>
</feature>
<dbReference type="GO" id="GO:0034755">
    <property type="term" value="P:iron ion transmembrane transport"/>
    <property type="evidence" value="ECO:0007669"/>
    <property type="project" value="TreeGrafter"/>
</dbReference>
<evidence type="ECO:0000256" key="6">
    <source>
        <dbReference type="ARBA" id="ARBA00023136"/>
    </source>
</evidence>
<keyword evidence="2" id="KW-0813">Transport</keyword>
<gene>
    <name evidence="8" type="ORF">FHW36_108104</name>
</gene>
<dbReference type="Pfam" id="PF01566">
    <property type="entry name" value="Nramp"/>
    <property type="match status" value="1"/>
</dbReference>
<evidence type="ECO:0000256" key="5">
    <source>
        <dbReference type="ARBA" id="ARBA00022989"/>
    </source>
</evidence>
<keyword evidence="5 7" id="KW-1133">Transmembrane helix</keyword>
<feature type="transmembrane region" description="Helical" evidence="7">
    <location>
        <begin position="54"/>
        <end position="74"/>
    </location>
</feature>
<evidence type="ECO:0000256" key="1">
    <source>
        <dbReference type="ARBA" id="ARBA00004141"/>
    </source>
</evidence>
<proteinExistence type="predicted"/>
<protein>
    <submittedName>
        <fullName evidence="8">NRAMP (Natural resistance-associated macrophage protein)-like metal ion transporter</fullName>
    </submittedName>
</protein>
<feature type="transmembrane region" description="Helical" evidence="7">
    <location>
        <begin position="198"/>
        <end position="216"/>
    </location>
</feature>
<dbReference type="EMBL" id="VIWO01000008">
    <property type="protein sequence ID" value="TWF35748.1"/>
    <property type="molecule type" value="Genomic_DNA"/>
</dbReference>
<feature type="transmembrane region" description="Helical" evidence="7">
    <location>
        <begin position="253"/>
        <end position="280"/>
    </location>
</feature>
<evidence type="ECO:0000256" key="2">
    <source>
        <dbReference type="ARBA" id="ARBA00022448"/>
    </source>
</evidence>
<keyword evidence="9" id="KW-1185">Reference proteome</keyword>
<reference evidence="8 9" key="1">
    <citation type="submission" date="2019-06" db="EMBL/GenBank/DDBJ databases">
        <title>Sorghum-associated microbial communities from plants grown in Nebraska, USA.</title>
        <authorList>
            <person name="Schachtman D."/>
        </authorList>
    </citation>
    <scope>NUCLEOTIDE SEQUENCE [LARGE SCALE GENOMIC DNA]</scope>
    <source>
        <strain evidence="8 9">1209</strain>
    </source>
</reference>